<dbReference type="Gene3D" id="2.60.210.10">
    <property type="entry name" value="Apoptosis, Tumor Necrosis Factor Receptor Associated Protein 2, Chain A"/>
    <property type="match status" value="1"/>
</dbReference>
<evidence type="ECO:0008006" key="6">
    <source>
        <dbReference type="Google" id="ProtNLM"/>
    </source>
</evidence>
<evidence type="ECO:0000256" key="2">
    <source>
        <dbReference type="SAM" id="MobiDB-lite"/>
    </source>
</evidence>
<feature type="region of interest" description="Disordered" evidence="2">
    <location>
        <begin position="204"/>
        <end position="233"/>
    </location>
</feature>
<protein>
    <recommendedName>
        <fullName evidence="6">BTB domain-containing protein</fullName>
    </recommendedName>
</protein>
<dbReference type="AlphaFoldDB" id="A0A077RQK6"/>
<dbReference type="PANTHER" id="PTHR26379:SF282">
    <property type="entry name" value="OS04G0433000 PROTEIN"/>
    <property type="match status" value="1"/>
</dbReference>
<dbReference type="PROSITE" id="PS50144">
    <property type="entry name" value="MATH"/>
    <property type="match status" value="1"/>
</dbReference>
<dbReference type="InterPro" id="IPR045005">
    <property type="entry name" value="BPM1-6"/>
</dbReference>
<feature type="region of interest" description="Disordered" evidence="2">
    <location>
        <begin position="267"/>
        <end position="290"/>
    </location>
</feature>
<dbReference type="SUPFAM" id="SSF49599">
    <property type="entry name" value="TRAF domain-like"/>
    <property type="match status" value="1"/>
</dbReference>
<evidence type="ECO:0000259" key="3">
    <source>
        <dbReference type="PROSITE" id="PS50097"/>
    </source>
</evidence>
<dbReference type="EMBL" id="HG670306">
    <property type="protein sequence ID" value="CDM81728.1"/>
    <property type="molecule type" value="Genomic_DNA"/>
</dbReference>
<gene>
    <name evidence="5" type="ORF">TRAES_3BF276100010CFD_c1</name>
</gene>
<dbReference type="PANTHER" id="PTHR26379">
    <property type="entry name" value="BTB/POZ AND MATH DOMAIN-CONTAINING PROTEIN 1"/>
    <property type="match status" value="1"/>
</dbReference>
<dbReference type="InterPro" id="IPR011333">
    <property type="entry name" value="SKP1/BTB/POZ_sf"/>
</dbReference>
<reference evidence="5" key="1">
    <citation type="journal article" date="2014" name="Science">
        <title>Structural and functional partitioning of bread wheat chromosome 3B.</title>
        <authorList>
            <person name="Choulet F."/>
            <person name="Alberti A."/>
            <person name="Theil S."/>
            <person name="Glover N."/>
            <person name="Barbe V."/>
            <person name="Daron J."/>
            <person name="Pingault L."/>
            <person name="Sourdille P."/>
            <person name="Couloux A."/>
            <person name="Paux E."/>
            <person name="Leroy P."/>
            <person name="Mangenot S."/>
            <person name="Guilhot N."/>
            <person name="Le Gouis J."/>
            <person name="Balfourier F."/>
            <person name="Alaux M."/>
            <person name="Jamilloux V."/>
            <person name="Poulain J."/>
            <person name="Durand C."/>
            <person name="Bellec A."/>
            <person name="Gaspin C."/>
            <person name="Safar J."/>
            <person name="Dolezel J."/>
            <person name="Rogers J."/>
            <person name="Vandepoele K."/>
            <person name="Aury J.M."/>
            <person name="Mayer K."/>
            <person name="Berges H."/>
            <person name="Quesneville H."/>
            <person name="Wincker P."/>
            <person name="Feuillet C."/>
        </authorList>
    </citation>
    <scope>NUCLEOTIDE SEQUENCE</scope>
</reference>
<dbReference type="Gramene" id="TraesJAG1A03G00157260.1">
    <property type="protein sequence ID" value="TraesJAG1A03G00157260.1"/>
    <property type="gene ID" value="TraesJAG1A03G00157260"/>
</dbReference>
<accession>A0A077RQK6</accession>
<dbReference type="Gramene" id="TraesNOR1A03G00158310.1">
    <property type="protein sequence ID" value="TraesNOR1A03G00158310.1"/>
    <property type="gene ID" value="TraesNOR1A03G00158310"/>
</dbReference>
<feature type="domain" description="BTB" evidence="3">
    <location>
        <begin position="358"/>
        <end position="401"/>
    </location>
</feature>
<dbReference type="Pfam" id="PF00651">
    <property type="entry name" value="BTB"/>
    <property type="match status" value="1"/>
</dbReference>
<comment type="pathway">
    <text evidence="1">Protein modification; protein ubiquitination.</text>
</comment>
<dbReference type="Pfam" id="PF22486">
    <property type="entry name" value="MATH_2"/>
    <property type="match status" value="1"/>
</dbReference>
<dbReference type="HOGENOM" id="CLU_687758_0_0_1"/>
<dbReference type="PROSITE" id="PS50097">
    <property type="entry name" value="BTB"/>
    <property type="match status" value="1"/>
</dbReference>
<dbReference type="Gene3D" id="3.30.710.10">
    <property type="entry name" value="Potassium Channel Kv1.1, Chain A"/>
    <property type="match status" value="1"/>
</dbReference>
<evidence type="ECO:0000259" key="4">
    <source>
        <dbReference type="PROSITE" id="PS50144"/>
    </source>
</evidence>
<dbReference type="InterPro" id="IPR002083">
    <property type="entry name" value="MATH/TRAF_dom"/>
</dbReference>
<dbReference type="Gramene" id="TraesLAC1A03G00160030.1">
    <property type="protein sequence ID" value="TraesLAC1A03G00160030.1"/>
    <property type="gene ID" value="TraesLAC1A03G00160030"/>
</dbReference>
<dbReference type="SUPFAM" id="SSF54695">
    <property type="entry name" value="POZ domain"/>
    <property type="match status" value="1"/>
</dbReference>
<sequence length="401" mass="43888">MSAAGVSRLSRSATSVVAKAVSGGFHLLRIDGYSQAKTVLPGEKISSMGFTVGSESWRMDYYPNGRDASARSNHASVYIQLTDDRTRRPVQAWYKFSPLDHAGNTAYELPAETGSFTGIPEPEVDDHYYHPFYSTRPRMRAFRSPAAAGDEEGPGCGHEEFIGREELEHLIRDDFLVVRCDVGLREMTCSRLAADEIDNWEDDEGDEAEEGYFGAPTYYPPHPGRGRRRRQPDDAEYIRASRANDNGYTVMARFSICLSAKTGERCHPTADSGARSAPLLPGTNGDTAASSRLAPCTATWETRIDSESESGAINILLYGICAEPALAPRPVIVAPSDLHRQPLALLRSGRGGDVAFSMLAARSPVFMAELFGPMQAENGPVVRVDDMEPSVFEAMLECIYS</sequence>
<dbReference type="GO" id="GO:0016567">
    <property type="term" value="P:protein ubiquitination"/>
    <property type="evidence" value="ECO:0007669"/>
    <property type="project" value="InterPro"/>
</dbReference>
<proteinExistence type="predicted"/>
<feature type="domain" description="MATH" evidence="4">
    <location>
        <begin position="23"/>
        <end position="182"/>
    </location>
</feature>
<name>A0A077RQK6_WHEAT</name>
<evidence type="ECO:0000256" key="1">
    <source>
        <dbReference type="ARBA" id="ARBA00004906"/>
    </source>
</evidence>
<evidence type="ECO:0000313" key="5">
    <source>
        <dbReference type="EMBL" id="CDM81728.1"/>
    </source>
</evidence>
<dbReference type="InterPro" id="IPR008974">
    <property type="entry name" value="TRAF-like"/>
</dbReference>
<dbReference type="InterPro" id="IPR000210">
    <property type="entry name" value="BTB/POZ_dom"/>
</dbReference>
<dbReference type="CDD" id="cd00121">
    <property type="entry name" value="MATH"/>
    <property type="match status" value="1"/>
</dbReference>
<organism evidence="5">
    <name type="scientific">Triticum aestivum</name>
    <name type="common">Wheat</name>
    <dbReference type="NCBI Taxonomy" id="4565"/>
    <lineage>
        <taxon>Eukaryota</taxon>
        <taxon>Viridiplantae</taxon>
        <taxon>Streptophyta</taxon>
        <taxon>Embryophyta</taxon>
        <taxon>Tracheophyta</taxon>
        <taxon>Spermatophyta</taxon>
        <taxon>Magnoliopsida</taxon>
        <taxon>Liliopsida</taxon>
        <taxon>Poales</taxon>
        <taxon>Poaceae</taxon>
        <taxon>BOP clade</taxon>
        <taxon>Pooideae</taxon>
        <taxon>Triticodae</taxon>
        <taxon>Triticeae</taxon>
        <taxon>Triticinae</taxon>
        <taxon>Triticum</taxon>
    </lineage>
</organism>